<accession>A0AAJ6BGK0</accession>
<feature type="chain" id="PRO_5042482803" evidence="2">
    <location>
        <begin position="22"/>
        <end position="1149"/>
    </location>
</feature>
<proteinExistence type="predicted"/>
<keyword evidence="2" id="KW-0732">Signal</keyword>
<feature type="compositionally biased region" description="Basic and acidic residues" evidence="1">
    <location>
        <begin position="111"/>
        <end position="124"/>
    </location>
</feature>
<evidence type="ECO:0000313" key="5">
    <source>
        <dbReference type="Proteomes" id="UP001220610"/>
    </source>
</evidence>
<gene>
    <name evidence="4" type="ORF">P0Y53_22960</name>
</gene>
<keyword evidence="4" id="KW-0675">Receptor</keyword>
<dbReference type="SUPFAM" id="SSF49464">
    <property type="entry name" value="Carboxypeptidase regulatory domain-like"/>
    <property type="match status" value="1"/>
</dbReference>
<evidence type="ECO:0000259" key="3">
    <source>
        <dbReference type="Pfam" id="PF07715"/>
    </source>
</evidence>
<evidence type="ECO:0000313" key="4">
    <source>
        <dbReference type="EMBL" id="WEK35362.1"/>
    </source>
</evidence>
<sequence length="1149" mass="127144">MRVGTLTSAILLTASLQLLLAADGKGQRIDQVDIRVTLKKESLVQAFRKIEARSPFHFMYRMEEVQHVRNLSLKDSQLSVEALLQQLLRGTSLSYKQVNNQILIMAGDGRTAPRGDKQPPDHLPQELPPGTLRPSLPGRADPLSSFTITADTTIIITGLVRDRAGTPLDNVSVMLAGSQRGTVTNSKGEFSIRAAENDSLVFSSVGFLPMKRAVGNTRIFDITLVPQDATMSDVVIVGFGTQKKESVIGAITTISPEKLQSNQTRSLTNALAGQIAGVIGVKRSGEPGYDASDIWIRGINTFGVNSVPLVMVDGVERSLDNISPDEIASFSVLKDATATAIYGVRGANGAIIIKTKRGSVGKPRISLNADYGVSTPIRLPDYIDGARQMEIINEARKLSGGNDFYSQGRIDSTRLRLDPDLYPNVDWIDQVTDDYATNSRINLDINGGTDRLRYRFMVGMFDEKGIIATNPNAPFDSQLKLKRYNVRSNIDMDLTSSTLFSVSIGGYIINRNAPGTSAPTILDWSMQTPPIVHPAVYSTGEFPKNVNRANPWVQATETGYQKNYQNSIQSILSVEQNIGKLWKPMQGLTAKFLFSFDAYNWHNIQRTRDPNFYMASGRDAEGNLLLNLVSKGQEFLNFSKSSGGNRNMYMEIPVSYNRTFADHSVSGLILYNRKDFVNVDATNAIQSFPYRNEGLAGRFTYDFDKRYFGEFNFGYNGSENLQKGNRYGFFPSFALGWMVSNEAFMQSVTFIDRLKIRGSWGKVGNEKISNDRRFGYVTTINSTGGYRWGWNNQLVYDGVQEGDFGVPNLTWETAAKTDIGIDLSLFNALSIQVDFFQEKRSNIFMLRKTIPELAGYVNTPYANFGKVENKGFDASIEYNKRFSGGVTLSLLANITHASNKIIEYDEPAGLIGTNRSRTGYSINQNFGLIADGLYTDKDFSNPNTGVLRPGIPQPLFGKVMPGDIKYFDVNGDGKVGADDEVPIGNPSIPETVYGFGISVKYRQFDAGFLCQGITNVDFIISGNEMIPGSGDGSIGNILSNVDDRWTPENPRQDAFYPRLSRSKSENNNQASTWWLKNGSFLRLKYVEVGYTLVKEKKPGNVVSNARLFLRGSDLLTISSFKLWDPELAGTGYRSYPSSKIVSLGFSVNF</sequence>
<feature type="domain" description="TonB-dependent receptor plug" evidence="3">
    <location>
        <begin position="244"/>
        <end position="350"/>
    </location>
</feature>
<dbReference type="InterPro" id="IPR023996">
    <property type="entry name" value="TonB-dep_OMP_SusC/RagA"/>
</dbReference>
<dbReference type="NCBIfam" id="TIGR04057">
    <property type="entry name" value="SusC_RagA_signa"/>
    <property type="match status" value="1"/>
</dbReference>
<evidence type="ECO:0000256" key="1">
    <source>
        <dbReference type="SAM" id="MobiDB-lite"/>
    </source>
</evidence>
<dbReference type="Pfam" id="PF07715">
    <property type="entry name" value="Plug"/>
    <property type="match status" value="1"/>
</dbReference>
<dbReference type="InterPro" id="IPR012910">
    <property type="entry name" value="Plug_dom"/>
</dbReference>
<dbReference type="EMBL" id="CP119311">
    <property type="protein sequence ID" value="WEK35362.1"/>
    <property type="molecule type" value="Genomic_DNA"/>
</dbReference>
<dbReference type="Gene3D" id="3.55.50.30">
    <property type="match status" value="1"/>
</dbReference>
<feature type="signal peptide" evidence="2">
    <location>
        <begin position="1"/>
        <end position="21"/>
    </location>
</feature>
<evidence type="ECO:0000256" key="2">
    <source>
        <dbReference type="SAM" id="SignalP"/>
    </source>
</evidence>
<organism evidence="4 5">
    <name type="scientific">Candidatus Pseudobacter hemicellulosilyticus</name>
    <dbReference type="NCBI Taxonomy" id="3121375"/>
    <lineage>
        <taxon>Bacteria</taxon>
        <taxon>Pseudomonadati</taxon>
        <taxon>Bacteroidota</taxon>
        <taxon>Chitinophagia</taxon>
        <taxon>Chitinophagales</taxon>
        <taxon>Chitinophagaceae</taxon>
        <taxon>Pseudobacter</taxon>
    </lineage>
</organism>
<dbReference type="Pfam" id="PF13715">
    <property type="entry name" value="CarbopepD_reg_2"/>
    <property type="match status" value="1"/>
</dbReference>
<name>A0AAJ6BGK0_9BACT</name>
<dbReference type="Proteomes" id="UP001220610">
    <property type="component" value="Chromosome"/>
</dbReference>
<dbReference type="InterPro" id="IPR023997">
    <property type="entry name" value="TonB-dep_OMP_SusC/RagA_CS"/>
</dbReference>
<feature type="region of interest" description="Disordered" evidence="1">
    <location>
        <begin position="108"/>
        <end position="139"/>
    </location>
</feature>
<protein>
    <submittedName>
        <fullName evidence="4">TonB-dependent receptor</fullName>
    </submittedName>
</protein>
<dbReference type="AlphaFoldDB" id="A0AAJ6BGK0"/>
<reference evidence="4" key="1">
    <citation type="submission" date="2023-03" db="EMBL/GenBank/DDBJ databases">
        <title>Andean soil-derived lignocellulolytic bacterial consortium as a source of novel taxa and putative plastic-active enzymes.</title>
        <authorList>
            <person name="Diaz-Garcia L."/>
            <person name="Chuvochina M."/>
            <person name="Feuerriegel G."/>
            <person name="Bunk B."/>
            <person name="Sproer C."/>
            <person name="Streit W.R."/>
            <person name="Rodriguez L.M."/>
            <person name="Overmann J."/>
            <person name="Jimenez D.J."/>
        </authorList>
    </citation>
    <scope>NUCLEOTIDE SEQUENCE</scope>
    <source>
        <strain evidence="4">MAG 7</strain>
    </source>
</reference>
<dbReference type="SUPFAM" id="SSF56935">
    <property type="entry name" value="Porins"/>
    <property type="match status" value="1"/>
</dbReference>
<dbReference type="NCBIfam" id="TIGR04056">
    <property type="entry name" value="OMP_RagA_SusC"/>
    <property type="match status" value="1"/>
</dbReference>
<dbReference type="Gene3D" id="2.60.40.1120">
    <property type="entry name" value="Carboxypeptidase-like, regulatory domain"/>
    <property type="match status" value="1"/>
</dbReference>
<dbReference type="Gene3D" id="2.170.130.10">
    <property type="entry name" value="TonB-dependent receptor, plug domain"/>
    <property type="match status" value="1"/>
</dbReference>
<dbReference type="FunFam" id="2.170.130.10:FF:000003">
    <property type="entry name" value="SusC/RagA family TonB-linked outer membrane protein"/>
    <property type="match status" value="1"/>
</dbReference>
<dbReference type="InterPro" id="IPR037066">
    <property type="entry name" value="Plug_dom_sf"/>
</dbReference>
<dbReference type="InterPro" id="IPR008969">
    <property type="entry name" value="CarboxyPept-like_regulatory"/>
</dbReference>